<sequence length="563" mass="64319">MSSSLWVIVASWVMVFGLFVWSKLRTHGHISKSSCYYGILVGGVLLASALLLFQKPSQFIAMRMHKVVYARAGDMLPQLQGNEDGEKSNELMESGGSNLLTDDVSRELPKRSNINPKGHPEVFLRFKNGAEWPDDKRIYLRSYALEQYREGRWSMIPLANHKQFQPEAGRESITLNKTPANRAQFAALDYRIYHSVNDTGRNAMISMNGLTRVWLPSLTQLANDVYQLPTITENRYSYRQSAKPLDVDDLLEAQLEMKVPAAAEPWITEVPAVFHEDIDYLVAQWRHLPLGEALMNLKEMLQRDYQYSLRTENVDDREPIENFLFYEKSGYCEHFASATALICRRLGIPSRVAYGWSGGTYYPEQDLWLFRARDAHAWTELWFEGYGWVSFDTTPVSSENVPTPSVAPEGEQAPEPEEFDYNEADEDAEPADDDYLPSEPTVDLVLVLAGVVLLLALVIVIHRRKDIRIAVMPAFISGRPAERSYLHRFAAECAKLGMPMDRGRTLRRQLELIERAGIKIEFASDLLAYHYETNYAGRERDASYEKQLAKRIAKWARERAAKS</sequence>
<evidence type="ECO:0000256" key="2">
    <source>
        <dbReference type="SAM" id="Phobius"/>
    </source>
</evidence>
<evidence type="ECO:0000313" key="5">
    <source>
        <dbReference type="Proteomes" id="UP000624703"/>
    </source>
</evidence>
<keyword evidence="2" id="KW-0472">Membrane</keyword>
<dbReference type="Gene3D" id="3.10.620.30">
    <property type="match status" value="1"/>
</dbReference>
<dbReference type="Pfam" id="PF01841">
    <property type="entry name" value="Transglut_core"/>
    <property type="match status" value="1"/>
</dbReference>
<dbReference type="InterPro" id="IPR038765">
    <property type="entry name" value="Papain-like_cys_pep_sf"/>
</dbReference>
<evidence type="ECO:0000259" key="3">
    <source>
        <dbReference type="SMART" id="SM00460"/>
    </source>
</evidence>
<feature type="domain" description="Transglutaminase-like" evidence="3">
    <location>
        <begin position="324"/>
        <end position="395"/>
    </location>
</feature>
<feature type="region of interest" description="Disordered" evidence="1">
    <location>
        <begin position="79"/>
        <end position="102"/>
    </location>
</feature>
<comment type="caution">
    <text evidence="4">The sequence shown here is derived from an EMBL/GenBank/DDBJ whole genome shotgun (WGS) entry which is preliminary data.</text>
</comment>
<dbReference type="AlphaFoldDB" id="A0A8J7MF40"/>
<protein>
    <submittedName>
        <fullName evidence="4">Transglutaminase domain-containing protein</fullName>
    </submittedName>
</protein>
<feature type="transmembrane region" description="Helical" evidence="2">
    <location>
        <begin position="6"/>
        <end position="22"/>
    </location>
</feature>
<name>A0A8J7MF40_9BACT</name>
<dbReference type="PANTHER" id="PTHR42736:SF1">
    <property type="entry name" value="PROTEIN-GLUTAMINE GAMMA-GLUTAMYLTRANSFERASE"/>
    <property type="match status" value="1"/>
</dbReference>
<feature type="transmembrane region" description="Helical" evidence="2">
    <location>
        <begin position="34"/>
        <end position="53"/>
    </location>
</feature>
<dbReference type="SMART" id="SM00460">
    <property type="entry name" value="TGc"/>
    <property type="match status" value="1"/>
</dbReference>
<keyword evidence="2" id="KW-1133">Transmembrane helix</keyword>
<keyword evidence="5" id="KW-1185">Reference proteome</keyword>
<dbReference type="InterPro" id="IPR052901">
    <property type="entry name" value="Bact_TGase-like"/>
</dbReference>
<dbReference type="Proteomes" id="UP000624703">
    <property type="component" value="Unassembled WGS sequence"/>
</dbReference>
<gene>
    <name evidence="4" type="ORF">JIN82_16765</name>
</gene>
<dbReference type="SUPFAM" id="SSF54001">
    <property type="entry name" value="Cysteine proteinases"/>
    <property type="match status" value="1"/>
</dbReference>
<dbReference type="EMBL" id="JAENIM010000047">
    <property type="protein sequence ID" value="MBK1792819.1"/>
    <property type="molecule type" value="Genomic_DNA"/>
</dbReference>
<organism evidence="4 5">
    <name type="scientific">Persicirhabdus sediminis</name>
    <dbReference type="NCBI Taxonomy" id="454144"/>
    <lineage>
        <taxon>Bacteria</taxon>
        <taxon>Pseudomonadati</taxon>
        <taxon>Verrucomicrobiota</taxon>
        <taxon>Verrucomicrobiia</taxon>
        <taxon>Verrucomicrobiales</taxon>
        <taxon>Verrucomicrobiaceae</taxon>
        <taxon>Persicirhabdus</taxon>
    </lineage>
</organism>
<accession>A0A8J7MF40</accession>
<dbReference type="PANTHER" id="PTHR42736">
    <property type="entry name" value="PROTEIN-GLUTAMINE GAMMA-GLUTAMYLTRANSFERASE"/>
    <property type="match status" value="1"/>
</dbReference>
<reference evidence="4" key="1">
    <citation type="submission" date="2021-01" db="EMBL/GenBank/DDBJ databases">
        <title>Modified the classification status of verrucomicrobia.</title>
        <authorList>
            <person name="Feng X."/>
        </authorList>
    </citation>
    <scope>NUCLEOTIDE SEQUENCE</scope>
    <source>
        <strain evidence="4">_KCTC 22039</strain>
    </source>
</reference>
<dbReference type="InterPro" id="IPR002931">
    <property type="entry name" value="Transglutaminase-like"/>
</dbReference>
<feature type="transmembrane region" description="Helical" evidence="2">
    <location>
        <begin position="444"/>
        <end position="462"/>
    </location>
</feature>
<evidence type="ECO:0000256" key="1">
    <source>
        <dbReference type="SAM" id="MobiDB-lite"/>
    </source>
</evidence>
<evidence type="ECO:0000313" key="4">
    <source>
        <dbReference type="EMBL" id="MBK1792819.1"/>
    </source>
</evidence>
<proteinExistence type="predicted"/>
<keyword evidence="2" id="KW-0812">Transmembrane</keyword>